<dbReference type="Pfam" id="PF13607">
    <property type="entry name" value="Succ_CoA_lig"/>
    <property type="match status" value="1"/>
</dbReference>
<dbReference type="SUPFAM" id="SSF56059">
    <property type="entry name" value="Glutathione synthetase ATP-binding domain-like"/>
    <property type="match status" value="1"/>
</dbReference>
<sequence>MEPPVTTWTDDQLSSIHNMLNPRSIAVVGATPRLQYGGRMLAAALRASDRVNVYPVNPRYDEVMAVKCYPSISDLPEAPDVVGVVVSSGQVLDVLKECHHKGTRAAIVISAGFSERGTPEGRDLQAQVAAFAGESGLRVSGPNCLGLANVKDDIWVSSSSRGAKGLGGPVGLVCQSGASAFGPFLNRALDSGIGLSYIISTGNEADLDFSDFVRYLLDDDSTKVIAGFVEGFKDACKFIEVAKLAAERGKPIVLIKIGRSELGAKAAQSHTAALTGSDALYDAALSQYGVVRVADYDELLEVSNLLANSPPPPARGLAVVSHSGGISSLTADMCGQVGLDLPELNDAARDGINGVLKGFGWASNPSDVTGFANSDSFPDIMQFMANDPAMGTLVVASSGGDAQATQVIAQRDLDINKALAFLWTGSRGESAGLDMLKQARIPVFYTPNRLATGILSLLDYHAWLASRGRAGFPETPSISPEQQTAASRLAATGGFAVSEHQSKELIAEWGVPITREALVQNADDAVAAAAEIGYPVALKADVTNLPHKTESGLVKLGLQGEAAVRWGFEEIMSNAATAGAVGDGINGVSVQEMVLDAVEVIVGVSYDSQLGPTLLFGSGGVMVEVYNDVALRLCPIDENDALEMIADVRGARLLEGFRGQPATDVPALVDTLVRVSHLGAQLEGSLAELDINPLMVLAAGQGVKAVDAVAIFRS</sequence>
<dbReference type="PROSITE" id="PS50975">
    <property type="entry name" value="ATP_GRASP"/>
    <property type="match status" value="1"/>
</dbReference>
<evidence type="ECO:0000256" key="1">
    <source>
        <dbReference type="ARBA" id="ARBA00022598"/>
    </source>
</evidence>
<dbReference type="InterPro" id="IPR051538">
    <property type="entry name" value="Acyl-CoA_Synth/Transferase"/>
</dbReference>
<name>A0A381QPE4_9ZZZZ</name>
<dbReference type="InterPro" id="IPR032875">
    <property type="entry name" value="Succ_CoA_lig_flav_dom"/>
</dbReference>
<dbReference type="GO" id="GO:0016874">
    <property type="term" value="F:ligase activity"/>
    <property type="evidence" value="ECO:0007669"/>
    <property type="project" value="UniProtKB-KW"/>
</dbReference>
<dbReference type="SMART" id="SM00881">
    <property type="entry name" value="CoA_binding"/>
    <property type="match status" value="1"/>
</dbReference>
<proteinExistence type="predicted"/>
<dbReference type="InterPro" id="IPR016102">
    <property type="entry name" value="Succinyl-CoA_synth-like"/>
</dbReference>
<dbReference type="PANTHER" id="PTHR43334:SF1">
    <property type="entry name" value="3-HYDROXYPROPIONATE--COA LIGASE [ADP-FORMING]"/>
    <property type="match status" value="1"/>
</dbReference>
<evidence type="ECO:0000256" key="3">
    <source>
        <dbReference type="ARBA" id="ARBA00022840"/>
    </source>
</evidence>
<dbReference type="GO" id="GO:0046872">
    <property type="term" value="F:metal ion binding"/>
    <property type="evidence" value="ECO:0007669"/>
    <property type="project" value="InterPro"/>
</dbReference>
<dbReference type="EMBL" id="UINC01001424">
    <property type="protein sequence ID" value="SUZ80359.1"/>
    <property type="molecule type" value="Genomic_DNA"/>
</dbReference>
<dbReference type="AlphaFoldDB" id="A0A381QPE4"/>
<dbReference type="SUPFAM" id="SSF52210">
    <property type="entry name" value="Succinyl-CoA synthetase domains"/>
    <property type="match status" value="2"/>
</dbReference>
<dbReference type="PANTHER" id="PTHR43334">
    <property type="entry name" value="ACETATE--COA LIGASE [ADP-FORMING]"/>
    <property type="match status" value="1"/>
</dbReference>
<protein>
    <recommendedName>
        <fullName evidence="4">ATP-grasp domain-containing protein</fullName>
    </recommendedName>
</protein>
<accession>A0A381QPE4</accession>
<keyword evidence="1" id="KW-0436">Ligase</keyword>
<feature type="domain" description="ATP-grasp" evidence="4">
    <location>
        <begin position="503"/>
        <end position="540"/>
    </location>
</feature>
<keyword evidence="3" id="KW-0067">ATP-binding</keyword>
<dbReference type="Gene3D" id="3.40.50.261">
    <property type="entry name" value="Succinyl-CoA synthetase domains"/>
    <property type="match status" value="2"/>
</dbReference>
<dbReference type="Pfam" id="PF13380">
    <property type="entry name" value="CoA_binding_2"/>
    <property type="match status" value="1"/>
</dbReference>
<dbReference type="InterPro" id="IPR011761">
    <property type="entry name" value="ATP-grasp"/>
</dbReference>
<dbReference type="InterPro" id="IPR003781">
    <property type="entry name" value="CoA-bd"/>
</dbReference>
<reference evidence="5" key="1">
    <citation type="submission" date="2018-05" db="EMBL/GenBank/DDBJ databases">
        <authorList>
            <person name="Lanie J.A."/>
            <person name="Ng W.-L."/>
            <person name="Kazmierczak K.M."/>
            <person name="Andrzejewski T.M."/>
            <person name="Davidsen T.M."/>
            <person name="Wayne K.J."/>
            <person name="Tettelin H."/>
            <person name="Glass J.I."/>
            <person name="Rusch D."/>
            <person name="Podicherti R."/>
            <person name="Tsui H.-C.T."/>
            <person name="Winkler M.E."/>
        </authorList>
    </citation>
    <scope>NUCLEOTIDE SEQUENCE</scope>
</reference>
<dbReference type="GO" id="GO:0005524">
    <property type="term" value="F:ATP binding"/>
    <property type="evidence" value="ECO:0007669"/>
    <property type="project" value="UniProtKB-KW"/>
</dbReference>
<dbReference type="SUPFAM" id="SSF51735">
    <property type="entry name" value="NAD(P)-binding Rossmann-fold domains"/>
    <property type="match status" value="1"/>
</dbReference>
<keyword evidence="2" id="KW-0547">Nucleotide-binding</keyword>
<dbReference type="Pfam" id="PF13549">
    <property type="entry name" value="ATP-grasp_5"/>
    <property type="match status" value="1"/>
</dbReference>
<dbReference type="Gene3D" id="3.30.470.20">
    <property type="entry name" value="ATP-grasp fold, B domain"/>
    <property type="match status" value="1"/>
</dbReference>
<evidence type="ECO:0000256" key="2">
    <source>
        <dbReference type="ARBA" id="ARBA00022741"/>
    </source>
</evidence>
<dbReference type="InterPro" id="IPR013815">
    <property type="entry name" value="ATP_grasp_subdomain_1"/>
</dbReference>
<dbReference type="Gene3D" id="3.40.50.720">
    <property type="entry name" value="NAD(P)-binding Rossmann-like Domain"/>
    <property type="match status" value="1"/>
</dbReference>
<dbReference type="InterPro" id="IPR036291">
    <property type="entry name" value="NAD(P)-bd_dom_sf"/>
</dbReference>
<evidence type="ECO:0000313" key="5">
    <source>
        <dbReference type="EMBL" id="SUZ80359.1"/>
    </source>
</evidence>
<organism evidence="5">
    <name type="scientific">marine metagenome</name>
    <dbReference type="NCBI Taxonomy" id="408172"/>
    <lineage>
        <taxon>unclassified sequences</taxon>
        <taxon>metagenomes</taxon>
        <taxon>ecological metagenomes</taxon>
    </lineage>
</organism>
<evidence type="ECO:0000259" key="4">
    <source>
        <dbReference type="PROSITE" id="PS50975"/>
    </source>
</evidence>
<gene>
    <name evidence="5" type="ORF">METZ01_LOCUS33213</name>
</gene>
<dbReference type="CDD" id="cd01635">
    <property type="entry name" value="Glycosyltransferase_GTB-type"/>
    <property type="match status" value="1"/>
</dbReference>
<dbReference type="Gene3D" id="3.30.1490.20">
    <property type="entry name" value="ATP-grasp fold, A domain"/>
    <property type="match status" value="1"/>
</dbReference>